<dbReference type="RefSeq" id="WP_125127155.1">
    <property type="nucleotide sequence ID" value="NZ_RHJS01000002.1"/>
</dbReference>
<keyword evidence="1" id="KW-0812">Transmembrane</keyword>
<dbReference type="Proteomes" id="UP000274920">
    <property type="component" value="Unassembled WGS sequence"/>
</dbReference>
<gene>
    <name evidence="2" type="ORF">EBB54_09055</name>
</gene>
<feature type="transmembrane region" description="Helical" evidence="1">
    <location>
        <begin position="76"/>
        <end position="102"/>
    </location>
</feature>
<accession>A0A426DFG1</accession>
<organism evidence="2 3">
    <name type="scientific">Schaedlerella arabinosiphila</name>
    <dbReference type="NCBI Taxonomy" id="2044587"/>
    <lineage>
        <taxon>Bacteria</taxon>
        <taxon>Bacillati</taxon>
        <taxon>Bacillota</taxon>
        <taxon>Clostridia</taxon>
        <taxon>Lachnospirales</taxon>
        <taxon>Lachnospiraceae</taxon>
        <taxon>Schaedlerella</taxon>
    </lineage>
</organism>
<name>A0A426DFG1_9FIRM</name>
<protein>
    <submittedName>
        <fullName evidence="2">Uncharacterized protein</fullName>
    </submittedName>
</protein>
<dbReference type="AlphaFoldDB" id="A0A426DFG1"/>
<keyword evidence="1" id="KW-1133">Transmembrane helix</keyword>
<keyword evidence="1" id="KW-0472">Membrane</keyword>
<feature type="transmembrane region" description="Helical" evidence="1">
    <location>
        <begin position="5"/>
        <end position="26"/>
    </location>
</feature>
<keyword evidence="3" id="KW-1185">Reference proteome</keyword>
<evidence type="ECO:0000313" key="3">
    <source>
        <dbReference type="Proteomes" id="UP000274920"/>
    </source>
</evidence>
<evidence type="ECO:0000256" key="1">
    <source>
        <dbReference type="SAM" id="Phobius"/>
    </source>
</evidence>
<feature type="transmembrane region" description="Helical" evidence="1">
    <location>
        <begin position="32"/>
        <end position="55"/>
    </location>
</feature>
<feature type="transmembrane region" description="Helical" evidence="1">
    <location>
        <begin position="122"/>
        <end position="145"/>
    </location>
</feature>
<evidence type="ECO:0000313" key="2">
    <source>
        <dbReference type="EMBL" id="RRK31496.1"/>
    </source>
</evidence>
<sequence>MFYGIYLAGIIFWILRGIGGGFGTLLNYMDGFTGMFVLVPCVLILFCTQSFKAFGRAFLFAFGKRDGSVVSYRESLLAVKMVMGISGLFGFLGFLIGMSSSIRSMEDLSSIESLGWLTLDLSVAIISLVYPLLICVILLPVCFMLKKHLTNNL</sequence>
<dbReference type="EMBL" id="RHJS01000002">
    <property type="protein sequence ID" value="RRK31496.1"/>
    <property type="molecule type" value="Genomic_DNA"/>
</dbReference>
<reference evidence="2" key="1">
    <citation type="submission" date="2018-10" db="EMBL/GenBank/DDBJ databases">
        <title>Schaedlerella arabinophila gen. nov. sp. nov., isolated from the mouse intestinal tract and comparative analysis with the genome of the closely related altered Schaedler flora strain ASF502.</title>
        <authorList>
            <person name="Miyake S."/>
            <person name="Soh M."/>
            <person name="Seedorf H."/>
        </authorList>
    </citation>
    <scope>NUCLEOTIDE SEQUENCE [LARGE SCALE GENOMIC DNA]</scope>
    <source>
        <strain evidence="2">DSM 106076</strain>
    </source>
</reference>
<proteinExistence type="predicted"/>
<comment type="caution">
    <text evidence="2">The sequence shown here is derived from an EMBL/GenBank/DDBJ whole genome shotgun (WGS) entry which is preliminary data.</text>
</comment>